<evidence type="ECO:0000313" key="2">
    <source>
        <dbReference type="EMBL" id="GGX74070.1"/>
    </source>
</evidence>
<accession>A0A918KSI1</accession>
<name>A0A918KSI1_9ACTN</name>
<dbReference type="AlphaFoldDB" id="A0A918KSI1"/>
<evidence type="ECO:0000256" key="1">
    <source>
        <dbReference type="SAM" id="MobiDB-lite"/>
    </source>
</evidence>
<evidence type="ECO:0000313" key="3">
    <source>
        <dbReference type="Proteomes" id="UP000619244"/>
    </source>
</evidence>
<reference evidence="2" key="2">
    <citation type="submission" date="2020-09" db="EMBL/GenBank/DDBJ databases">
        <authorList>
            <person name="Sun Q."/>
            <person name="Ohkuma M."/>
        </authorList>
    </citation>
    <scope>NUCLEOTIDE SEQUENCE</scope>
    <source>
        <strain evidence="2">JCM 4790</strain>
    </source>
</reference>
<keyword evidence="3" id="KW-1185">Reference proteome</keyword>
<feature type="region of interest" description="Disordered" evidence="1">
    <location>
        <begin position="1"/>
        <end position="23"/>
    </location>
</feature>
<sequence>MPLNLTVGDVNGGGRSDPLAGANGENDFDGAVTCLPSGGTKIVTTGARSIPPSAIGVSTGACPVCGPNAAT</sequence>
<reference evidence="2" key="1">
    <citation type="journal article" date="2014" name="Int. J. Syst. Evol. Microbiol.">
        <title>Complete genome sequence of Corynebacterium casei LMG S-19264T (=DSM 44701T), isolated from a smear-ripened cheese.</title>
        <authorList>
            <consortium name="US DOE Joint Genome Institute (JGI-PGF)"/>
            <person name="Walter F."/>
            <person name="Albersmeier A."/>
            <person name="Kalinowski J."/>
            <person name="Ruckert C."/>
        </authorList>
    </citation>
    <scope>NUCLEOTIDE SEQUENCE</scope>
    <source>
        <strain evidence="2">JCM 4790</strain>
    </source>
</reference>
<gene>
    <name evidence="2" type="ORF">GCM10010358_30550</name>
</gene>
<protein>
    <submittedName>
        <fullName evidence="2">Uncharacterized protein</fullName>
    </submittedName>
</protein>
<dbReference type="RefSeq" id="WP_190190771.1">
    <property type="nucleotide sequence ID" value="NZ_BMVU01000012.1"/>
</dbReference>
<proteinExistence type="predicted"/>
<organism evidence="2 3">
    <name type="scientific">Streptomyces minutiscleroticus</name>
    <dbReference type="NCBI Taxonomy" id="68238"/>
    <lineage>
        <taxon>Bacteria</taxon>
        <taxon>Bacillati</taxon>
        <taxon>Actinomycetota</taxon>
        <taxon>Actinomycetes</taxon>
        <taxon>Kitasatosporales</taxon>
        <taxon>Streptomycetaceae</taxon>
        <taxon>Streptomyces</taxon>
    </lineage>
</organism>
<comment type="caution">
    <text evidence="2">The sequence shown here is derived from an EMBL/GenBank/DDBJ whole genome shotgun (WGS) entry which is preliminary data.</text>
</comment>
<dbReference type="Proteomes" id="UP000619244">
    <property type="component" value="Unassembled WGS sequence"/>
</dbReference>
<dbReference type="EMBL" id="BMVU01000012">
    <property type="protein sequence ID" value="GGX74070.1"/>
    <property type="molecule type" value="Genomic_DNA"/>
</dbReference>